<evidence type="ECO:0000256" key="5">
    <source>
        <dbReference type="ARBA" id="ARBA00022692"/>
    </source>
</evidence>
<evidence type="ECO:0000256" key="4">
    <source>
        <dbReference type="ARBA" id="ARBA00022452"/>
    </source>
</evidence>
<keyword evidence="10" id="KW-1185">Reference proteome</keyword>
<keyword evidence="3" id="KW-0813">Transport</keyword>
<protein>
    <submittedName>
        <fullName evidence="9">Type I secretion outer membrane protein, TolC family</fullName>
    </submittedName>
</protein>
<gene>
    <name evidence="9" type="ORF">NCTC11179_00181</name>
</gene>
<dbReference type="InterPro" id="IPR051906">
    <property type="entry name" value="TolC-like"/>
</dbReference>
<dbReference type="GO" id="GO:1990281">
    <property type="term" value="C:efflux pump complex"/>
    <property type="evidence" value="ECO:0007669"/>
    <property type="project" value="TreeGrafter"/>
</dbReference>
<dbReference type="EMBL" id="UGQL01000001">
    <property type="protein sequence ID" value="STZ26659.1"/>
    <property type="molecule type" value="Genomic_DNA"/>
</dbReference>
<keyword evidence="6" id="KW-0472">Membrane</keyword>
<dbReference type="GO" id="GO:0015562">
    <property type="term" value="F:efflux transmembrane transporter activity"/>
    <property type="evidence" value="ECO:0007669"/>
    <property type="project" value="InterPro"/>
</dbReference>
<evidence type="ECO:0000256" key="6">
    <source>
        <dbReference type="ARBA" id="ARBA00023136"/>
    </source>
</evidence>
<comment type="similarity">
    <text evidence="2">Belongs to the outer membrane factor (OMF) (TC 1.B.17) family.</text>
</comment>
<evidence type="ECO:0000313" key="10">
    <source>
        <dbReference type="Proteomes" id="UP000255024"/>
    </source>
</evidence>
<feature type="chain" id="PRO_5016945262" evidence="8">
    <location>
        <begin position="21"/>
        <end position="462"/>
    </location>
</feature>
<dbReference type="Pfam" id="PF02321">
    <property type="entry name" value="OEP"/>
    <property type="match status" value="2"/>
</dbReference>
<reference evidence="9 10" key="1">
    <citation type="submission" date="2018-06" db="EMBL/GenBank/DDBJ databases">
        <authorList>
            <consortium name="Pathogen Informatics"/>
            <person name="Doyle S."/>
        </authorList>
    </citation>
    <scope>NUCLEOTIDE SEQUENCE [LARGE SCALE GENOMIC DNA]</scope>
    <source>
        <strain evidence="9 10">NCTC11179</strain>
    </source>
</reference>
<dbReference type="InterPro" id="IPR003423">
    <property type="entry name" value="OMP_efflux"/>
</dbReference>
<dbReference type="AlphaFoldDB" id="A0A378RK00"/>
<evidence type="ECO:0000256" key="3">
    <source>
        <dbReference type="ARBA" id="ARBA00022448"/>
    </source>
</evidence>
<evidence type="ECO:0000256" key="2">
    <source>
        <dbReference type="ARBA" id="ARBA00007613"/>
    </source>
</evidence>
<keyword evidence="5" id="KW-0812">Transmembrane</keyword>
<dbReference type="Proteomes" id="UP000255024">
    <property type="component" value="Unassembled WGS sequence"/>
</dbReference>
<keyword evidence="7" id="KW-0998">Cell outer membrane</keyword>
<name>A0A378RK00_MYROD</name>
<evidence type="ECO:0000313" key="9">
    <source>
        <dbReference type="EMBL" id="STZ26659.1"/>
    </source>
</evidence>
<accession>A0A378RK00</accession>
<dbReference type="PANTHER" id="PTHR30026">
    <property type="entry name" value="OUTER MEMBRANE PROTEIN TOLC"/>
    <property type="match status" value="1"/>
</dbReference>
<feature type="signal peptide" evidence="8">
    <location>
        <begin position="1"/>
        <end position="20"/>
    </location>
</feature>
<dbReference type="GO" id="GO:0009279">
    <property type="term" value="C:cell outer membrane"/>
    <property type="evidence" value="ECO:0007669"/>
    <property type="project" value="UniProtKB-SubCell"/>
</dbReference>
<dbReference type="SUPFAM" id="SSF56954">
    <property type="entry name" value="Outer membrane efflux proteins (OEP)"/>
    <property type="match status" value="1"/>
</dbReference>
<dbReference type="RefSeq" id="WP_115089768.1">
    <property type="nucleotide sequence ID" value="NZ_CP068107.1"/>
</dbReference>
<dbReference type="PANTHER" id="PTHR30026:SF20">
    <property type="entry name" value="OUTER MEMBRANE PROTEIN TOLC"/>
    <property type="match status" value="1"/>
</dbReference>
<keyword evidence="8" id="KW-0732">Signal</keyword>
<dbReference type="Gene3D" id="1.20.1600.10">
    <property type="entry name" value="Outer membrane efflux proteins (OEP)"/>
    <property type="match status" value="1"/>
</dbReference>
<organism evidence="9 10">
    <name type="scientific">Myroides odoratus</name>
    <name type="common">Flavobacterium odoratum</name>
    <dbReference type="NCBI Taxonomy" id="256"/>
    <lineage>
        <taxon>Bacteria</taxon>
        <taxon>Pseudomonadati</taxon>
        <taxon>Bacteroidota</taxon>
        <taxon>Flavobacteriia</taxon>
        <taxon>Flavobacteriales</taxon>
        <taxon>Flavobacteriaceae</taxon>
        <taxon>Myroides</taxon>
    </lineage>
</organism>
<evidence type="ECO:0000256" key="7">
    <source>
        <dbReference type="ARBA" id="ARBA00023237"/>
    </source>
</evidence>
<evidence type="ECO:0000256" key="8">
    <source>
        <dbReference type="SAM" id="SignalP"/>
    </source>
</evidence>
<keyword evidence="4" id="KW-1134">Transmembrane beta strand</keyword>
<comment type="subcellular location">
    <subcellularLocation>
        <location evidence="1">Cell outer membrane</location>
    </subcellularLocation>
</comment>
<proteinExistence type="inferred from homology"/>
<evidence type="ECO:0000256" key="1">
    <source>
        <dbReference type="ARBA" id="ARBA00004442"/>
    </source>
</evidence>
<sequence length="462" mass="52164">MKFNTIACVVLWCAASAVSAQTLTLEQAIEQVTQRYPLIKSKEAQLQASIYNTQNQKGNYFPDLTFGAQQSYGTINAQNGPLYAYGGLGSAATSMPLAEQNWNAAFGSLYFANVNWNLFSFGKTRQGVAMTKAQQSVAQQDLAQEIFKQQVKASATYFNLLAAQRIVEVQQRNLERAKVFYTVTEAKVKSGLIAQVDERLAQAEVAFAETTYIKAYDKELEWDKQLSDLLDIERQSYELDSLFYTAKPLVFEQEFTLEHHPILQWQEQRVKQSQTMEKLVHRGSLPQLNAFGIIQGRGSGFDWNYVQDNTAFTKNYSNGVGIDRSNYLVGLQLTWNISHFFRTTSKVKEQEKISQSLQEEYAKMDRELTNQVLLTKEQYDNAASILTHSTIEVQAATVAFNQQQALYENGLSDLVAFTQALYTLQRAEIAFEVAQNNIWQALLMQASAQGDIQLLVNAIPQK</sequence>
<dbReference type="GO" id="GO:0015288">
    <property type="term" value="F:porin activity"/>
    <property type="evidence" value="ECO:0007669"/>
    <property type="project" value="TreeGrafter"/>
</dbReference>